<dbReference type="Proteomes" id="UP001149719">
    <property type="component" value="Unassembled WGS sequence"/>
</dbReference>
<dbReference type="PANTHER" id="PTHR43343">
    <property type="entry name" value="PEPTIDASE S12"/>
    <property type="match status" value="1"/>
</dbReference>
<accession>A0ABT4JZ47</accession>
<reference evidence="4" key="1">
    <citation type="submission" date="2022-12" db="EMBL/GenBank/DDBJ databases">
        <title>Marinomonas 15G1-11 sp. nov, isolated from marine algae.</title>
        <authorList>
            <person name="Butt M."/>
            <person name="Choi D.G."/>
            <person name="Kim J.M."/>
            <person name="Lee J.K."/>
            <person name="Baek J.H."/>
            <person name="Jeon C.O."/>
        </authorList>
    </citation>
    <scope>NUCLEOTIDE SEQUENCE</scope>
    <source>
        <strain evidence="4">15G1-11</strain>
    </source>
</reference>
<dbReference type="InterPro" id="IPR001478">
    <property type="entry name" value="PDZ"/>
</dbReference>
<dbReference type="InterPro" id="IPR036034">
    <property type="entry name" value="PDZ_sf"/>
</dbReference>
<organism evidence="4 5">
    <name type="scientific">Marinomonas phaeophyticola</name>
    <dbReference type="NCBI Taxonomy" id="3004091"/>
    <lineage>
        <taxon>Bacteria</taxon>
        <taxon>Pseudomonadati</taxon>
        <taxon>Pseudomonadota</taxon>
        <taxon>Gammaproteobacteria</taxon>
        <taxon>Oceanospirillales</taxon>
        <taxon>Oceanospirillaceae</taxon>
        <taxon>Marinomonas</taxon>
    </lineage>
</organism>
<comment type="caution">
    <text evidence="4">The sequence shown here is derived from an EMBL/GenBank/DDBJ whole genome shotgun (WGS) entry which is preliminary data.</text>
</comment>
<evidence type="ECO:0000256" key="2">
    <source>
        <dbReference type="ARBA" id="ARBA00022801"/>
    </source>
</evidence>
<dbReference type="SUPFAM" id="SSF50156">
    <property type="entry name" value="PDZ domain-like"/>
    <property type="match status" value="1"/>
</dbReference>
<dbReference type="Pfam" id="PF17820">
    <property type="entry name" value="PDZ_6"/>
    <property type="match status" value="1"/>
</dbReference>
<evidence type="ECO:0000313" key="4">
    <source>
        <dbReference type="EMBL" id="MCZ2723048.1"/>
    </source>
</evidence>
<dbReference type="Gene3D" id="2.30.42.10">
    <property type="match status" value="1"/>
</dbReference>
<dbReference type="InterPro" id="IPR001940">
    <property type="entry name" value="Peptidase_S1C"/>
</dbReference>
<keyword evidence="1" id="KW-0645">Protease</keyword>
<dbReference type="RefSeq" id="WP_269127141.1">
    <property type="nucleotide sequence ID" value="NZ_JAPUBN010000019.1"/>
</dbReference>
<dbReference type="PRINTS" id="PR00834">
    <property type="entry name" value="PROTEASES2C"/>
</dbReference>
<dbReference type="Pfam" id="PF13365">
    <property type="entry name" value="Trypsin_2"/>
    <property type="match status" value="1"/>
</dbReference>
<keyword evidence="2" id="KW-0378">Hydrolase</keyword>
<protein>
    <submittedName>
        <fullName evidence="4">Trypsin-like peptidase domain-containing protein</fullName>
    </submittedName>
</protein>
<dbReference type="SMART" id="SM00228">
    <property type="entry name" value="PDZ"/>
    <property type="match status" value="1"/>
</dbReference>
<proteinExistence type="predicted"/>
<dbReference type="EMBL" id="JAPUBN010000019">
    <property type="protein sequence ID" value="MCZ2723048.1"/>
    <property type="molecule type" value="Genomic_DNA"/>
</dbReference>
<evidence type="ECO:0000313" key="5">
    <source>
        <dbReference type="Proteomes" id="UP001149719"/>
    </source>
</evidence>
<dbReference type="InterPro" id="IPR009003">
    <property type="entry name" value="Peptidase_S1_PA"/>
</dbReference>
<dbReference type="InterPro" id="IPR051201">
    <property type="entry name" value="Chloro_Bact_Ser_Proteases"/>
</dbReference>
<feature type="domain" description="PDZ" evidence="3">
    <location>
        <begin position="239"/>
        <end position="313"/>
    </location>
</feature>
<keyword evidence="5" id="KW-1185">Reference proteome</keyword>
<sequence>MTIKLFGTAFILLLIGSSIGWGLKALQVKTNPSNHSFTAPISKTTPYVVSIYTYKKNQHTKPLKNEHQAESLDSLGSGVIIKNGYILTNKHLISNTDKVIVVLNNQQRITSKLVGSDSATDLAVLQIPHEDSPKHPIETSNNIQVGDIVLAIGSPYGLKKSVTMGIISALSRSNIGLNHYENFIQTDAAINPGNSGGALINNNGELIGINSAIFSNTGGSQGIGFAIPIADALYVMHEIIKYGKIERGYLGIKTEAITPEIAQSLALPINKGLLISKVDNMSPAQEAGIQIGDIIVKINDMEILTPKDAQSLITKLPIMSKISVIGIRGNQSYQANITIERFQEMGHSSQYY</sequence>
<evidence type="ECO:0000256" key="1">
    <source>
        <dbReference type="ARBA" id="ARBA00022670"/>
    </source>
</evidence>
<evidence type="ECO:0000259" key="3">
    <source>
        <dbReference type="PROSITE" id="PS50106"/>
    </source>
</evidence>
<dbReference type="SUPFAM" id="SSF50494">
    <property type="entry name" value="Trypsin-like serine proteases"/>
    <property type="match status" value="1"/>
</dbReference>
<dbReference type="PROSITE" id="PS50106">
    <property type="entry name" value="PDZ"/>
    <property type="match status" value="1"/>
</dbReference>
<dbReference type="PANTHER" id="PTHR43343:SF3">
    <property type="entry name" value="PROTEASE DO-LIKE 8, CHLOROPLASTIC"/>
    <property type="match status" value="1"/>
</dbReference>
<dbReference type="Gene3D" id="2.40.10.120">
    <property type="match status" value="1"/>
</dbReference>
<gene>
    <name evidence="4" type="ORF">O1D97_15845</name>
</gene>
<name>A0ABT4JZ47_9GAMM</name>
<dbReference type="InterPro" id="IPR041489">
    <property type="entry name" value="PDZ_6"/>
</dbReference>